<accession>D8M7I8</accession>
<protein>
    <recommendedName>
        <fullName evidence="7">Cation efflux protein transmembrane domain-containing protein</fullName>
    </recommendedName>
</protein>
<comment type="similarity">
    <text evidence="2">Belongs to the cation diffusion facilitator (CDF) transporter (TC 2.A.4) family.</text>
</comment>
<organism evidence="8">
    <name type="scientific">Blastocystis hominis</name>
    <dbReference type="NCBI Taxonomy" id="12968"/>
    <lineage>
        <taxon>Eukaryota</taxon>
        <taxon>Sar</taxon>
        <taxon>Stramenopiles</taxon>
        <taxon>Bigyra</taxon>
        <taxon>Opalozoa</taxon>
        <taxon>Opalinata</taxon>
        <taxon>Blastocystidae</taxon>
        <taxon>Blastocystis</taxon>
    </lineage>
</organism>
<dbReference type="OMA" id="RATPHVY"/>
<name>D8M7I8_BLAHO</name>
<sequence>MKHITYVGLGMNVVLTGTKAFVGFLMNSSSLLADALHSLSDMISDCVTLGTVNYSRRPPNKKWIYGYGKLETVSSLFVAGILLGTSGAVFVHISNCQSLCLLHHTPMNCLYPLISHSHELISLSPGSKILDGIGLGILLASVGMKEWLYQETMKISRKTDSSVLKANAWHHRVDALSAIVALVGVSGRFIGVPWLDPVAGAAVGAVVLKTGCEVGWKSLKELVDVVLSMLREV</sequence>
<dbReference type="GO" id="GO:0008324">
    <property type="term" value="F:monoatomic cation transmembrane transporter activity"/>
    <property type="evidence" value="ECO:0007669"/>
    <property type="project" value="InterPro"/>
</dbReference>
<dbReference type="NCBIfam" id="TIGR01297">
    <property type="entry name" value="CDF"/>
    <property type="match status" value="1"/>
</dbReference>
<dbReference type="GO" id="GO:0016020">
    <property type="term" value="C:membrane"/>
    <property type="evidence" value="ECO:0007669"/>
    <property type="project" value="UniProtKB-SubCell"/>
</dbReference>
<keyword evidence="4" id="KW-0812">Transmembrane</keyword>
<dbReference type="InterPro" id="IPR050291">
    <property type="entry name" value="CDF_Transporter"/>
</dbReference>
<feature type="domain" description="Cation efflux protein transmembrane" evidence="7">
    <location>
        <begin position="7"/>
        <end position="223"/>
    </location>
</feature>
<keyword evidence="3" id="KW-0813">Transport</keyword>
<evidence type="ECO:0000256" key="6">
    <source>
        <dbReference type="ARBA" id="ARBA00023136"/>
    </source>
</evidence>
<dbReference type="OrthoDB" id="435980at2759"/>
<evidence type="ECO:0000256" key="5">
    <source>
        <dbReference type="ARBA" id="ARBA00022989"/>
    </source>
</evidence>
<dbReference type="PANTHER" id="PTHR43840:SF15">
    <property type="entry name" value="MITOCHONDRIAL METAL TRANSPORTER 1-RELATED"/>
    <property type="match status" value="1"/>
</dbReference>
<dbReference type="InterPro" id="IPR027469">
    <property type="entry name" value="Cation_efflux_TMD_sf"/>
</dbReference>
<keyword evidence="6" id="KW-0472">Membrane</keyword>
<dbReference type="FunFam" id="1.20.1510.10:FF:000006">
    <property type="entry name" value="Divalent cation efflux transporter"/>
    <property type="match status" value="1"/>
</dbReference>
<keyword evidence="9" id="KW-1185">Reference proteome</keyword>
<dbReference type="AlphaFoldDB" id="D8M7I8"/>
<dbReference type="RefSeq" id="XP_012898075.1">
    <property type="nucleotide sequence ID" value="XM_013042621.1"/>
</dbReference>
<evidence type="ECO:0000313" key="8">
    <source>
        <dbReference type="EMBL" id="CBK24027.2"/>
    </source>
</evidence>
<gene>
    <name evidence="8" type="ORF">GSBLH_T00003819001</name>
</gene>
<evidence type="ECO:0000256" key="3">
    <source>
        <dbReference type="ARBA" id="ARBA00022448"/>
    </source>
</evidence>
<dbReference type="PANTHER" id="PTHR43840">
    <property type="entry name" value="MITOCHONDRIAL METAL TRANSPORTER 1-RELATED"/>
    <property type="match status" value="1"/>
</dbReference>
<dbReference type="GeneID" id="24920881"/>
<dbReference type="EMBL" id="FN668672">
    <property type="protein sequence ID" value="CBK24027.2"/>
    <property type="molecule type" value="Genomic_DNA"/>
</dbReference>
<dbReference type="SUPFAM" id="SSF161111">
    <property type="entry name" value="Cation efflux protein transmembrane domain-like"/>
    <property type="match status" value="1"/>
</dbReference>
<dbReference type="Pfam" id="PF01545">
    <property type="entry name" value="Cation_efflux"/>
    <property type="match status" value="1"/>
</dbReference>
<reference evidence="8" key="1">
    <citation type="submission" date="2010-02" db="EMBL/GenBank/DDBJ databases">
        <title>Sequencing and annotation of the Blastocystis hominis genome.</title>
        <authorList>
            <person name="Wincker P."/>
        </authorList>
    </citation>
    <scope>NUCLEOTIDE SEQUENCE</scope>
    <source>
        <strain evidence="8">Singapore isolate B</strain>
    </source>
</reference>
<evidence type="ECO:0000259" key="7">
    <source>
        <dbReference type="Pfam" id="PF01545"/>
    </source>
</evidence>
<dbReference type="InterPro" id="IPR058533">
    <property type="entry name" value="Cation_efflux_TM"/>
</dbReference>
<proteinExistence type="inferred from homology"/>
<comment type="subcellular location">
    <subcellularLocation>
        <location evidence="1">Membrane</location>
        <topology evidence="1">Multi-pass membrane protein</topology>
    </subcellularLocation>
</comment>
<dbReference type="Proteomes" id="UP000008312">
    <property type="component" value="Unassembled WGS sequence"/>
</dbReference>
<dbReference type="InterPro" id="IPR002524">
    <property type="entry name" value="Cation_efflux"/>
</dbReference>
<evidence type="ECO:0000256" key="2">
    <source>
        <dbReference type="ARBA" id="ARBA00008114"/>
    </source>
</evidence>
<evidence type="ECO:0000313" key="9">
    <source>
        <dbReference type="Proteomes" id="UP000008312"/>
    </source>
</evidence>
<evidence type="ECO:0000256" key="1">
    <source>
        <dbReference type="ARBA" id="ARBA00004141"/>
    </source>
</evidence>
<evidence type="ECO:0000256" key="4">
    <source>
        <dbReference type="ARBA" id="ARBA00022692"/>
    </source>
</evidence>
<dbReference type="Gene3D" id="1.20.1510.10">
    <property type="entry name" value="Cation efflux protein transmembrane domain"/>
    <property type="match status" value="1"/>
</dbReference>
<dbReference type="InParanoid" id="D8M7I8"/>
<keyword evidence="5" id="KW-1133">Transmembrane helix</keyword>